<dbReference type="EMBL" id="CH964239">
    <property type="protein sequence ID" value="EDW81885.1"/>
    <property type="molecule type" value="Genomic_DNA"/>
</dbReference>
<feature type="binding site" evidence="4">
    <location>
        <position position="35"/>
    </location>
    <ligand>
        <name>Mg(2+)</name>
        <dbReference type="ChEBI" id="CHEBI:18420"/>
    </ligand>
</feature>
<feature type="binding site" evidence="4">
    <location>
        <position position="252"/>
    </location>
    <ligand>
        <name>Mg(2+)</name>
        <dbReference type="ChEBI" id="CHEBI:18420"/>
    </ligand>
</feature>
<keyword evidence="4" id="KW-0460">Magnesium</keyword>
<dbReference type="SMR" id="B4NDR6"/>
<dbReference type="PIRSF" id="PIRSF000915">
    <property type="entry name" value="PGP-type_phosphatase"/>
    <property type="match status" value="1"/>
</dbReference>
<dbReference type="FunCoup" id="B4NDR6">
    <property type="interactions" value="204"/>
</dbReference>
<dbReference type="eggNOG" id="KOG2882">
    <property type="taxonomic scope" value="Eukaryota"/>
</dbReference>
<comment type="cofactor">
    <cofactor evidence="4">
        <name>Mg(2+)</name>
        <dbReference type="ChEBI" id="CHEBI:18420"/>
    </cofactor>
    <text evidence="4">Divalent metal ions. Mg(2+) is the most effective.</text>
</comment>
<evidence type="ECO:0000256" key="3">
    <source>
        <dbReference type="PIRSR" id="PIRSR000915-2"/>
    </source>
</evidence>
<dbReference type="Pfam" id="PF13344">
    <property type="entry name" value="Hydrolase_6"/>
    <property type="match status" value="1"/>
</dbReference>
<feature type="binding site" evidence="4">
    <location>
        <position position="33"/>
    </location>
    <ligand>
        <name>Mg(2+)</name>
        <dbReference type="ChEBI" id="CHEBI:18420"/>
    </ligand>
</feature>
<dbReference type="PhylomeDB" id="B4NDR6"/>
<accession>B4NDR6</accession>
<dbReference type="PANTHER" id="PTHR19288">
    <property type="entry name" value="4-NITROPHENYLPHOSPHATASE-RELATED"/>
    <property type="match status" value="1"/>
</dbReference>
<proteinExistence type="inferred from homology"/>
<keyword evidence="4" id="KW-0479">Metal-binding</keyword>
<dbReference type="SUPFAM" id="SSF56784">
    <property type="entry name" value="HAD-like"/>
    <property type="match status" value="1"/>
</dbReference>
<gene>
    <name evidence="5" type="primary">Dwil\GK25499</name>
    <name evidence="5" type="ORF">Dwil_GK25499</name>
</gene>
<name>B4NDR6_DROWI</name>
<dbReference type="KEGG" id="dwi:6648791"/>
<evidence type="ECO:0000313" key="6">
    <source>
        <dbReference type="Proteomes" id="UP000007798"/>
    </source>
</evidence>
<feature type="binding site" evidence="3">
    <location>
        <position position="226"/>
    </location>
    <ligand>
        <name>substrate</name>
    </ligand>
</feature>
<reference evidence="5 6" key="1">
    <citation type="journal article" date="2007" name="Nature">
        <title>Evolution of genes and genomes on the Drosophila phylogeny.</title>
        <authorList>
            <consortium name="Drosophila 12 Genomes Consortium"/>
            <person name="Clark A.G."/>
            <person name="Eisen M.B."/>
            <person name="Smith D.R."/>
            <person name="Bergman C.M."/>
            <person name="Oliver B."/>
            <person name="Markow T.A."/>
            <person name="Kaufman T.C."/>
            <person name="Kellis M."/>
            <person name="Gelbart W."/>
            <person name="Iyer V.N."/>
            <person name="Pollard D.A."/>
            <person name="Sackton T.B."/>
            <person name="Larracuente A.M."/>
            <person name="Singh N.D."/>
            <person name="Abad J.P."/>
            <person name="Abt D.N."/>
            <person name="Adryan B."/>
            <person name="Aguade M."/>
            <person name="Akashi H."/>
            <person name="Anderson W.W."/>
            <person name="Aquadro C.F."/>
            <person name="Ardell D.H."/>
            <person name="Arguello R."/>
            <person name="Artieri C.G."/>
            <person name="Barbash D.A."/>
            <person name="Barker D."/>
            <person name="Barsanti P."/>
            <person name="Batterham P."/>
            <person name="Batzoglou S."/>
            <person name="Begun D."/>
            <person name="Bhutkar A."/>
            <person name="Blanco E."/>
            <person name="Bosak S.A."/>
            <person name="Bradley R.K."/>
            <person name="Brand A.D."/>
            <person name="Brent M.R."/>
            <person name="Brooks A.N."/>
            <person name="Brown R.H."/>
            <person name="Butlin R.K."/>
            <person name="Caggese C."/>
            <person name="Calvi B.R."/>
            <person name="Bernardo de Carvalho A."/>
            <person name="Caspi A."/>
            <person name="Castrezana S."/>
            <person name="Celniker S.E."/>
            <person name="Chang J.L."/>
            <person name="Chapple C."/>
            <person name="Chatterji S."/>
            <person name="Chinwalla A."/>
            <person name="Civetta A."/>
            <person name="Clifton S.W."/>
            <person name="Comeron J.M."/>
            <person name="Costello J.C."/>
            <person name="Coyne J.A."/>
            <person name="Daub J."/>
            <person name="David R.G."/>
            <person name="Delcher A.L."/>
            <person name="Delehaunty K."/>
            <person name="Do C.B."/>
            <person name="Ebling H."/>
            <person name="Edwards K."/>
            <person name="Eickbush T."/>
            <person name="Evans J.D."/>
            <person name="Filipski A."/>
            <person name="Findeiss S."/>
            <person name="Freyhult E."/>
            <person name="Fulton L."/>
            <person name="Fulton R."/>
            <person name="Garcia A.C."/>
            <person name="Gardiner A."/>
            <person name="Garfield D.A."/>
            <person name="Garvin B.E."/>
            <person name="Gibson G."/>
            <person name="Gilbert D."/>
            <person name="Gnerre S."/>
            <person name="Godfrey J."/>
            <person name="Good R."/>
            <person name="Gotea V."/>
            <person name="Gravely B."/>
            <person name="Greenberg A.J."/>
            <person name="Griffiths-Jones S."/>
            <person name="Gross S."/>
            <person name="Guigo R."/>
            <person name="Gustafson E.A."/>
            <person name="Haerty W."/>
            <person name="Hahn M.W."/>
            <person name="Halligan D.L."/>
            <person name="Halpern A.L."/>
            <person name="Halter G.M."/>
            <person name="Han M.V."/>
            <person name="Heger A."/>
            <person name="Hillier L."/>
            <person name="Hinrichs A.S."/>
            <person name="Holmes I."/>
            <person name="Hoskins R.A."/>
            <person name="Hubisz M.J."/>
            <person name="Hultmark D."/>
            <person name="Huntley M.A."/>
            <person name="Jaffe D.B."/>
            <person name="Jagadeeshan S."/>
            <person name="Jeck W.R."/>
            <person name="Johnson J."/>
            <person name="Jones C.D."/>
            <person name="Jordan W.C."/>
            <person name="Karpen G.H."/>
            <person name="Kataoka E."/>
            <person name="Keightley P.D."/>
            <person name="Kheradpour P."/>
            <person name="Kirkness E.F."/>
            <person name="Koerich L.B."/>
            <person name="Kristiansen K."/>
            <person name="Kudrna D."/>
            <person name="Kulathinal R.J."/>
            <person name="Kumar S."/>
            <person name="Kwok R."/>
            <person name="Lander E."/>
            <person name="Langley C.H."/>
            <person name="Lapoint R."/>
            <person name="Lazzaro B.P."/>
            <person name="Lee S.J."/>
            <person name="Levesque L."/>
            <person name="Li R."/>
            <person name="Lin C.F."/>
            <person name="Lin M.F."/>
            <person name="Lindblad-Toh K."/>
            <person name="Llopart A."/>
            <person name="Long M."/>
            <person name="Low L."/>
            <person name="Lozovsky E."/>
            <person name="Lu J."/>
            <person name="Luo M."/>
            <person name="Machado C.A."/>
            <person name="Makalowski W."/>
            <person name="Marzo M."/>
            <person name="Matsuda M."/>
            <person name="Matzkin L."/>
            <person name="McAllister B."/>
            <person name="McBride C.S."/>
            <person name="McKernan B."/>
            <person name="McKernan K."/>
            <person name="Mendez-Lago M."/>
            <person name="Minx P."/>
            <person name="Mollenhauer M.U."/>
            <person name="Montooth K."/>
            <person name="Mount S.M."/>
            <person name="Mu X."/>
            <person name="Myers E."/>
            <person name="Negre B."/>
            <person name="Newfeld S."/>
            <person name="Nielsen R."/>
            <person name="Noor M.A."/>
            <person name="O'Grady P."/>
            <person name="Pachter L."/>
            <person name="Papaceit M."/>
            <person name="Parisi M.J."/>
            <person name="Parisi M."/>
            <person name="Parts L."/>
            <person name="Pedersen J.S."/>
            <person name="Pesole G."/>
            <person name="Phillippy A.M."/>
            <person name="Ponting C.P."/>
            <person name="Pop M."/>
            <person name="Porcelli D."/>
            <person name="Powell J.R."/>
            <person name="Prohaska S."/>
            <person name="Pruitt K."/>
            <person name="Puig M."/>
            <person name="Quesneville H."/>
            <person name="Ram K.R."/>
            <person name="Rand D."/>
            <person name="Rasmussen M.D."/>
            <person name="Reed L.K."/>
            <person name="Reenan R."/>
            <person name="Reily A."/>
            <person name="Remington K.A."/>
            <person name="Rieger T.T."/>
            <person name="Ritchie M.G."/>
            <person name="Robin C."/>
            <person name="Rogers Y.H."/>
            <person name="Rohde C."/>
            <person name="Rozas J."/>
            <person name="Rubenfield M.J."/>
            <person name="Ruiz A."/>
            <person name="Russo S."/>
            <person name="Salzberg S.L."/>
            <person name="Sanchez-Gracia A."/>
            <person name="Saranga D.J."/>
            <person name="Sato H."/>
            <person name="Schaeffer S.W."/>
            <person name="Schatz M.C."/>
            <person name="Schlenke T."/>
            <person name="Schwartz R."/>
            <person name="Segarra C."/>
            <person name="Singh R.S."/>
            <person name="Sirot L."/>
            <person name="Sirota M."/>
            <person name="Sisneros N.B."/>
            <person name="Smith C.D."/>
            <person name="Smith T.F."/>
            <person name="Spieth J."/>
            <person name="Stage D.E."/>
            <person name="Stark A."/>
            <person name="Stephan W."/>
            <person name="Strausberg R.L."/>
            <person name="Strempel S."/>
            <person name="Sturgill D."/>
            <person name="Sutton G."/>
            <person name="Sutton G.G."/>
            <person name="Tao W."/>
            <person name="Teichmann S."/>
            <person name="Tobari Y.N."/>
            <person name="Tomimura Y."/>
            <person name="Tsolas J.M."/>
            <person name="Valente V.L."/>
            <person name="Venter E."/>
            <person name="Venter J.C."/>
            <person name="Vicario S."/>
            <person name="Vieira F.G."/>
            <person name="Vilella A.J."/>
            <person name="Villasante A."/>
            <person name="Walenz B."/>
            <person name="Wang J."/>
            <person name="Wasserman M."/>
            <person name="Watts T."/>
            <person name="Wilson D."/>
            <person name="Wilson R.K."/>
            <person name="Wing R.A."/>
            <person name="Wolfner M.F."/>
            <person name="Wong A."/>
            <person name="Wong G.K."/>
            <person name="Wu C.I."/>
            <person name="Wu G."/>
            <person name="Yamamoto D."/>
            <person name="Yang H.P."/>
            <person name="Yang S.P."/>
            <person name="Yorke J.A."/>
            <person name="Yoshida K."/>
            <person name="Zdobnov E."/>
            <person name="Zhang P."/>
            <person name="Zhang Y."/>
            <person name="Zimin A.V."/>
            <person name="Baldwin J."/>
            <person name="Abdouelleil A."/>
            <person name="Abdulkadir J."/>
            <person name="Abebe A."/>
            <person name="Abera B."/>
            <person name="Abreu J."/>
            <person name="Acer S.C."/>
            <person name="Aftuck L."/>
            <person name="Alexander A."/>
            <person name="An P."/>
            <person name="Anderson E."/>
            <person name="Anderson S."/>
            <person name="Arachi H."/>
            <person name="Azer M."/>
            <person name="Bachantsang P."/>
            <person name="Barry A."/>
            <person name="Bayul T."/>
            <person name="Berlin A."/>
            <person name="Bessette D."/>
            <person name="Bloom T."/>
            <person name="Blye J."/>
            <person name="Boguslavskiy L."/>
            <person name="Bonnet C."/>
            <person name="Boukhgalter B."/>
            <person name="Bourzgui I."/>
            <person name="Brown A."/>
            <person name="Cahill P."/>
            <person name="Channer S."/>
            <person name="Cheshatsang Y."/>
            <person name="Chuda L."/>
            <person name="Citroen M."/>
            <person name="Collymore A."/>
            <person name="Cooke P."/>
            <person name="Costello M."/>
            <person name="D'Aco K."/>
            <person name="Daza R."/>
            <person name="De Haan G."/>
            <person name="DeGray S."/>
            <person name="DeMaso C."/>
            <person name="Dhargay N."/>
            <person name="Dooley K."/>
            <person name="Dooley E."/>
            <person name="Doricent M."/>
            <person name="Dorje P."/>
            <person name="Dorjee K."/>
            <person name="Dupes A."/>
            <person name="Elong R."/>
            <person name="Falk J."/>
            <person name="Farina A."/>
            <person name="Faro S."/>
            <person name="Ferguson D."/>
            <person name="Fisher S."/>
            <person name="Foley C.D."/>
            <person name="Franke A."/>
            <person name="Friedrich D."/>
            <person name="Gadbois L."/>
            <person name="Gearin G."/>
            <person name="Gearin C.R."/>
            <person name="Giannoukos G."/>
            <person name="Goode T."/>
            <person name="Graham J."/>
            <person name="Grandbois E."/>
            <person name="Grewal S."/>
            <person name="Gyaltsen K."/>
            <person name="Hafez N."/>
            <person name="Hagos B."/>
            <person name="Hall J."/>
            <person name="Henson C."/>
            <person name="Hollinger A."/>
            <person name="Honan T."/>
            <person name="Huard M.D."/>
            <person name="Hughes L."/>
            <person name="Hurhula B."/>
            <person name="Husby M.E."/>
            <person name="Kamat A."/>
            <person name="Kanga B."/>
            <person name="Kashin S."/>
            <person name="Khazanovich D."/>
            <person name="Kisner P."/>
            <person name="Lance K."/>
            <person name="Lara M."/>
            <person name="Lee W."/>
            <person name="Lennon N."/>
            <person name="Letendre F."/>
            <person name="LeVine R."/>
            <person name="Lipovsky A."/>
            <person name="Liu X."/>
            <person name="Liu J."/>
            <person name="Liu S."/>
            <person name="Lokyitsang T."/>
            <person name="Lokyitsang Y."/>
            <person name="Lubonja R."/>
            <person name="Lui A."/>
            <person name="MacDonald P."/>
            <person name="Magnisalis V."/>
            <person name="Maru K."/>
            <person name="Matthews C."/>
            <person name="McCusker W."/>
            <person name="McDonough S."/>
            <person name="Mehta T."/>
            <person name="Meldrim J."/>
            <person name="Meneus L."/>
            <person name="Mihai O."/>
            <person name="Mihalev A."/>
            <person name="Mihova T."/>
            <person name="Mittelman R."/>
            <person name="Mlenga V."/>
            <person name="Montmayeur A."/>
            <person name="Mulrain L."/>
            <person name="Navidi A."/>
            <person name="Naylor J."/>
            <person name="Negash T."/>
            <person name="Nguyen T."/>
            <person name="Nguyen N."/>
            <person name="Nicol R."/>
            <person name="Norbu C."/>
            <person name="Norbu N."/>
            <person name="Novod N."/>
            <person name="O'Neill B."/>
            <person name="Osman S."/>
            <person name="Markiewicz E."/>
            <person name="Oyono O.L."/>
            <person name="Patti C."/>
            <person name="Phunkhang P."/>
            <person name="Pierre F."/>
            <person name="Priest M."/>
            <person name="Raghuraman S."/>
            <person name="Rege F."/>
            <person name="Reyes R."/>
            <person name="Rise C."/>
            <person name="Rogov P."/>
            <person name="Ross K."/>
            <person name="Ryan E."/>
            <person name="Settipalli S."/>
            <person name="Shea T."/>
            <person name="Sherpa N."/>
            <person name="Shi L."/>
            <person name="Shih D."/>
            <person name="Sparrow T."/>
            <person name="Spaulding J."/>
            <person name="Stalker J."/>
            <person name="Stange-Thomann N."/>
            <person name="Stavropoulos S."/>
            <person name="Stone C."/>
            <person name="Strader C."/>
            <person name="Tesfaye S."/>
            <person name="Thomson T."/>
            <person name="Thoulutsang Y."/>
            <person name="Thoulutsang D."/>
            <person name="Topham K."/>
            <person name="Topping I."/>
            <person name="Tsamla T."/>
            <person name="Vassiliev H."/>
            <person name="Vo A."/>
            <person name="Wangchuk T."/>
            <person name="Wangdi T."/>
            <person name="Weiand M."/>
            <person name="Wilkinson J."/>
            <person name="Wilson A."/>
            <person name="Yadav S."/>
            <person name="Young G."/>
            <person name="Yu Q."/>
            <person name="Zembek L."/>
            <person name="Zhong D."/>
            <person name="Zimmer A."/>
            <person name="Zwirko Z."/>
            <person name="Jaffe D.B."/>
            <person name="Alvarez P."/>
            <person name="Brockman W."/>
            <person name="Butler J."/>
            <person name="Chin C."/>
            <person name="Gnerre S."/>
            <person name="Grabherr M."/>
            <person name="Kleber M."/>
            <person name="Mauceli E."/>
            <person name="MacCallum I."/>
        </authorList>
    </citation>
    <scope>NUCLEOTIDE SEQUENCE [LARGE SCALE GENOMIC DNA]</scope>
    <source>
        <strain evidence="6">Tucson 14030-0811.24</strain>
    </source>
</reference>
<dbReference type="STRING" id="7260.B4NDR6"/>
<protein>
    <recommendedName>
        <fullName evidence="7">4-nitrophenylphosphatase</fullName>
    </recommendedName>
</protein>
<dbReference type="Gene3D" id="3.40.50.1000">
    <property type="entry name" value="HAD superfamily/HAD-like"/>
    <property type="match status" value="2"/>
</dbReference>
<dbReference type="GO" id="GO:0016791">
    <property type="term" value="F:phosphatase activity"/>
    <property type="evidence" value="ECO:0007669"/>
    <property type="project" value="TreeGrafter"/>
</dbReference>
<dbReference type="AlphaFoldDB" id="B4NDR6"/>
<evidence type="ECO:0000256" key="4">
    <source>
        <dbReference type="PIRSR" id="PIRSR000915-3"/>
    </source>
</evidence>
<dbReference type="Pfam" id="PF13242">
    <property type="entry name" value="Hydrolase_like"/>
    <property type="match status" value="1"/>
</dbReference>
<dbReference type="HOGENOM" id="CLU_043473_0_2_1"/>
<dbReference type="InParanoid" id="B4NDR6"/>
<evidence type="ECO:0000256" key="2">
    <source>
        <dbReference type="PIRSR" id="PIRSR000915-1"/>
    </source>
</evidence>
<comment type="similarity">
    <text evidence="1">Belongs to the HAD-like hydrolase superfamily.</text>
</comment>
<dbReference type="Proteomes" id="UP000007798">
    <property type="component" value="Unassembled WGS sequence"/>
</dbReference>
<dbReference type="InterPro" id="IPR006357">
    <property type="entry name" value="HAD-SF_hydro_IIA"/>
</dbReference>
<evidence type="ECO:0000256" key="1">
    <source>
        <dbReference type="PIRNR" id="PIRNR000915"/>
    </source>
</evidence>
<feature type="active site" description="Nucleophile" evidence="2">
    <location>
        <position position="33"/>
    </location>
</feature>
<dbReference type="GO" id="GO:0120557">
    <property type="term" value="F:farnesyl diphosphatase activity"/>
    <property type="evidence" value="ECO:0007669"/>
    <property type="project" value="EnsemblMetazoa"/>
</dbReference>
<feature type="active site" description="Proton donor" evidence="2">
    <location>
        <position position="35"/>
    </location>
</feature>
<organism evidence="5 6">
    <name type="scientific">Drosophila willistoni</name>
    <name type="common">Fruit fly</name>
    <dbReference type="NCBI Taxonomy" id="7260"/>
    <lineage>
        <taxon>Eukaryota</taxon>
        <taxon>Metazoa</taxon>
        <taxon>Ecdysozoa</taxon>
        <taxon>Arthropoda</taxon>
        <taxon>Hexapoda</taxon>
        <taxon>Insecta</taxon>
        <taxon>Pterygota</taxon>
        <taxon>Neoptera</taxon>
        <taxon>Endopterygota</taxon>
        <taxon>Diptera</taxon>
        <taxon>Brachycera</taxon>
        <taxon>Muscomorpha</taxon>
        <taxon>Ephydroidea</taxon>
        <taxon>Drosophilidae</taxon>
        <taxon>Drosophila</taxon>
        <taxon>Sophophora</taxon>
    </lineage>
</organism>
<sequence length="314" mass="35228">MASIPQPQPQHILQLSEDQRKRFVASFDRVYSDIDGVLWSMEHNVPRAIEGYAALERAGKEVTFVTNNSVRTVDQCIKRFGRLGMKVAPEQIWHPAQTTVHYLRSIKFEGLIYIIATKEFKDILRAAGFKLLDGPNEFIEENYESLAKHIFDRQPVSAVIIDVDFNLSSAKLMRAHLYLRRPECILIAGATDRILPVAKGVNIIGPGMFSSILIESSGREAITMGKPGRDLGDMLMKHHRITVPSRVLMIGDMLAQDVCFGRRCGFQTLLVLSGGCTLEQLQSEKLPELLPDYYADSVADLVQLFDGETIKSHV</sequence>
<dbReference type="GO" id="GO:0046872">
    <property type="term" value="F:metal ion binding"/>
    <property type="evidence" value="ECO:0007669"/>
    <property type="project" value="UniProtKB-KW"/>
</dbReference>
<keyword evidence="1" id="KW-0378">Hydrolase</keyword>
<dbReference type="NCBIfam" id="TIGR01460">
    <property type="entry name" value="HAD-SF-IIA"/>
    <property type="match status" value="1"/>
</dbReference>
<evidence type="ECO:0000313" key="5">
    <source>
        <dbReference type="EMBL" id="EDW81885.1"/>
    </source>
</evidence>
<dbReference type="GO" id="GO:0005737">
    <property type="term" value="C:cytoplasm"/>
    <property type="evidence" value="ECO:0007669"/>
    <property type="project" value="TreeGrafter"/>
</dbReference>
<dbReference type="OMA" id="WHPAQSI"/>
<dbReference type="OrthoDB" id="413953at2759"/>
<dbReference type="PANTHER" id="PTHR19288:SF4">
    <property type="entry name" value="RE04130P-RELATED"/>
    <property type="match status" value="1"/>
</dbReference>
<dbReference type="InterPro" id="IPR023214">
    <property type="entry name" value="HAD_sf"/>
</dbReference>
<dbReference type="CDD" id="cd07508">
    <property type="entry name" value="HAD_Pase_UmpH-like"/>
    <property type="match status" value="1"/>
</dbReference>
<dbReference type="FunFam" id="3.40.50.1000:FF:000170">
    <property type="entry name" value="4-nitrophenylphosphatase"/>
    <property type="match status" value="1"/>
</dbReference>
<dbReference type="InterPro" id="IPR036412">
    <property type="entry name" value="HAD-like_sf"/>
</dbReference>
<evidence type="ECO:0008006" key="7">
    <source>
        <dbReference type="Google" id="ProtNLM"/>
    </source>
</evidence>
<keyword evidence="6" id="KW-1185">Reference proteome</keyword>